<protein>
    <recommendedName>
        <fullName evidence="4">Sushi domain-containing protein</fullName>
    </recommendedName>
</protein>
<dbReference type="SUPFAM" id="SSF57535">
    <property type="entry name" value="Complement control module/SCR domain"/>
    <property type="match status" value="1"/>
</dbReference>
<evidence type="ECO:0000256" key="1">
    <source>
        <dbReference type="ARBA" id="ARBA00023157"/>
    </source>
</evidence>
<organism evidence="2 3">
    <name type="scientific">Eumeta variegata</name>
    <name type="common">Bagworm moth</name>
    <name type="synonym">Eumeta japonica</name>
    <dbReference type="NCBI Taxonomy" id="151549"/>
    <lineage>
        <taxon>Eukaryota</taxon>
        <taxon>Metazoa</taxon>
        <taxon>Ecdysozoa</taxon>
        <taxon>Arthropoda</taxon>
        <taxon>Hexapoda</taxon>
        <taxon>Insecta</taxon>
        <taxon>Pterygota</taxon>
        <taxon>Neoptera</taxon>
        <taxon>Endopterygota</taxon>
        <taxon>Lepidoptera</taxon>
        <taxon>Glossata</taxon>
        <taxon>Ditrysia</taxon>
        <taxon>Tineoidea</taxon>
        <taxon>Psychidae</taxon>
        <taxon>Oiketicinae</taxon>
        <taxon>Eumeta</taxon>
    </lineage>
</organism>
<evidence type="ECO:0000313" key="2">
    <source>
        <dbReference type="EMBL" id="GBP03001.1"/>
    </source>
</evidence>
<keyword evidence="1" id="KW-1015">Disulfide bond</keyword>
<reference evidence="2 3" key="1">
    <citation type="journal article" date="2019" name="Commun. Biol.">
        <title>The bagworm genome reveals a unique fibroin gene that provides high tensile strength.</title>
        <authorList>
            <person name="Kono N."/>
            <person name="Nakamura H."/>
            <person name="Ohtoshi R."/>
            <person name="Tomita M."/>
            <person name="Numata K."/>
            <person name="Arakawa K."/>
        </authorList>
    </citation>
    <scope>NUCLEOTIDE SEQUENCE [LARGE SCALE GENOMIC DNA]</scope>
</reference>
<sequence>MPHGYLLPAGTAYLGLRGSEIKLKLGRFQRPTAWNDVEKLKPPSRFAVAAGKVHQRGITRDVHAPESDVKYIKISPKFRGVQTYLESDIAVLHLTPFRLRRVRAARVADFDLGSDRRQLASATWLRTSHADKLVAYKKKTKCYKDPKASLHEKIDAQHCATRQGRAWFPDEMEPHIATLRGIFSTAPFHDRTGCSFHVAMFTHIRIHELFIDEQLKGVCKIYNVHLLSIQPTSCQLPPYPDHGRYNVMNNPKASPSDVLDSYYLEYECYPGYATLSDNQDSQDNQAYCVNGFRSKTPKCEKVCLEPHPSGISVRARLLQRQEAVQS</sequence>
<gene>
    <name evidence="2" type="ORF">EVAR_97828_1</name>
</gene>
<dbReference type="Proteomes" id="UP000299102">
    <property type="component" value="Unassembled WGS sequence"/>
</dbReference>
<dbReference type="EMBL" id="BGZK01003613">
    <property type="protein sequence ID" value="GBP03001.1"/>
    <property type="molecule type" value="Genomic_DNA"/>
</dbReference>
<evidence type="ECO:0008006" key="4">
    <source>
        <dbReference type="Google" id="ProtNLM"/>
    </source>
</evidence>
<comment type="caution">
    <text evidence="2">The sequence shown here is derived from an EMBL/GenBank/DDBJ whole genome shotgun (WGS) entry which is preliminary data.</text>
</comment>
<dbReference type="Gene3D" id="2.10.70.10">
    <property type="entry name" value="Complement Module, domain 1"/>
    <property type="match status" value="1"/>
</dbReference>
<evidence type="ECO:0000313" key="3">
    <source>
        <dbReference type="Proteomes" id="UP000299102"/>
    </source>
</evidence>
<accession>A0A4C1SPM4</accession>
<dbReference type="OrthoDB" id="10051896at2759"/>
<name>A0A4C1SPM4_EUMVA</name>
<proteinExistence type="predicted"/>
<dbReference type="AlphaFoldDB" id="A0A4C1SPM4"/>
<dbReference type="InterPro" id="IPR035976">
    <property type="entry name" value="Sushi/SCR/CCP_sf"/>
</dbReference>
<keyword evidence="3" id="KW-1185">Reference proteome</keyword>